<comment type="caution">
    <text evidence="1">The sequence shown here is derived from an EMBL/GenBank/DDBJ whole genome shotgun (WGS) entry which is preliminary data.</text>
</comment>
<sequence>MKLINLFFLLFLIILFYSCDKTTDLTSNASVKGCRQPNSFNYNPAATEDDGSCKEMEGCLGYSSGLTNSGSLGNTLNSAYYDQKMSEEIYLQSIFFNGIPATVYILYEPSIEMKNAYASPEGNILFGYYMFYYTIQSYGELPVSGILAHEWGHRTQFTVGWQDYYKPSHKELEADAFSGFYMALAKQYAWDQIESYYANVYATGDYYYNSPTHHGTPDQRLNAAYLGVNTAIYALQSGKQYTYSELHEIFFGTIRTQIDGKSQGHGFKDVVYPKNLTKDYIKSLFPKM</sequence>
<organism evidence="1 2">
    <name type="scientific">Panacibacter microcysteis</name>
    <dbReference type="NCBI Taxonomy" id="2793269"/>
    <lineage>
        <taxon>Bacteria</taxon>
        <taxon>Pseudomonadati</taxon>
        <taxon>Bacteroidota</taxon>
        <taxon>Chitinophagia</taxon>
        <taxon>Chitinophagales</taxon>
        <taxon>Chitinophagaceae</taxon>
        <taxon>Panacibacter</taxon>
    </lineage>
</organism>
<evidence type="ECO:0000313" key="1">
    <source>
        <dbReference type="EMBL" id="MBG9378088.1"/>
    </source>
</evidence>
<proteinExistence type="predicted"/>
<accession>A0A931GZ96</accession>
<reference evidence="1" key="1">
    <citation type="submission" date="2020-11" db="EMBL/GenBank/DDBJ databases">
        <title>Bacterial whole genome sequence for Panacibacter sp. DH6.</title>
        <authorList>
            <person name="Le V."/>
            <person name="Ko S."/>
            <person name="Ahn C.-Y."/>
            <person name="Oh H.-M."/>
        </authorList>
    </citation>
    <scope>NUCLEOTIDE SEQUENCE</scope>
    <source>
        <strain evidence="1">DH6</strain>
    </source>
</reference>
<gene>
    <name evidence="1" type="ORF">I5907_17760</name>
</gene>
<keyword evidence="2" id="KW-1185">Reference proteome</keyword>
<name>A0A931GZ96_9BACT</name>
<evidence type="ECO:0000313" key="2">
    <source>
        <dbReference type="Proteomes" id="UP000628448"/>
    </source>
</evidence>
<dbReference type="Proteomes" id="UP000628448">
    <property type="component" value="Unassembled WGS sequence"/>
</dbReference>
<protein>
    <recommendedName>
        <fullName evidence="3">Metalloprotease</fullName>
    </recommendedName>
</protein>
<evidence type="ECO:0008006" key="3">
    <source>
        <dbReference type="Google" id="ProtNLM"/>
    </source>
</evidence>
<dbReference type="PROSITE" id="PS51257">
    <property type="entry name" value="PROKAR_LIPOPROTEIN"/>
    <property type="match status" value="1"/>
</dbReference>
<dbReference type="AlphaFoldDB" id="A0A931GZ96"/>
<dbReference type="RefSeq" id="WP_196992146.1">
    <property type="nucleotide sequence ID" value="NZ_JADWYR010000002.1"/>
</dbReference>
<dbReference type="EMBL" id="JADWYR010000002">
    <property type="protein sequence ID" value="MBG9378088.1"/>
    <property type="molecule type" value="Genomic_DNA"/>
</dbReference>